<dbReference type="EMBL" id="VEPZ02000855">
    <property type="protein sequence ID" value="KAE8716063.1"/>
    <property type="molecule type" value="Genomic_DNA"/>
</dbReference>
<dbReference type="SUPFAM" id="SSF53756">
    <property type="entry name" value="UDP-Glycosyltransferase/glycogen phosphorylase"/>
    <property type="match status" value="2"/>
</dbReference>
<comment type="caution">
    <text evidence="3">The sequence shown here is derived from an EMBL/GenBank/DDBJ whole genome shotgun (WGS) entry which is preliminary data.</text>
</comment>
<dbReference type="Gene3D" id="3.40.50.2000">
    <property type="entry name" value="Glycogen Phosphorylase B"/>
    <property type="match status" value="2"/>
</dbReference>
<evidence type="ECO:0000256" key="2">
    <source>
        <dbReference type="ARBA" id="ARBA00022679"/>
    </source>
</evidence>
<evidence type="ECO:0000256" key="1">
    <source>
        <dbReference type="ARBA" id="ARBA00022676"/>
    </source>
</evidence>
<evidence type="ECO:0000313" key="4">
    <source>
        <dbReference type="Proteomes" id="UP000436088"/>
    </source>
</evidence>
<dbReference type="InterPro" id="IPR002213">
    <property type="entry name" value="UDP_glucos_trans"/>
</dbReference>
<gene>
    <name evidence="3" type="ORF">F3Y22_tig00110156pilonHSYRG00312</name>
</gene>
<dbReference type="Proteomes" id="UP000436088">
    <property type="component" value="Unassembled WGS sequence"/>
</dbReference>
<protein>
    <submittedName>
        <fullName evidence="3">Uncharacterized protein</fullName>
    </submittedName>
</protein>
<dbReference type="PANTHER" id="PTHR48046">
    <property type="entry name" value="UDP-GLYCOSYLTRANSFERASE 72E1"/>
    <property type="match status" value="1"/>
</dbReference>
<dbReference type="AlphaFoldDB" id="A0A6A3BHB6"/>
<accession>A0A6A3BHB6</accession>
<proteinExistence type="predicted"/>
<reference evidence="3" key="1">
    <citation type="submission" date="2019-09" db="EMBL/GenBank/DDBJ databases">
        <title>Draft genome information of white flower Hibiscus syriacus.</title>
        <authorList>
            <person name="Kim Y.-M."/>
        </authorList>
    </citation>
    <scope>NUCLEOTIDE SEQUENCE [LARGE SCALE GENOMIC DNA]</scope>
    <source>
        <strain evidence="3">YM2019G1</strain>
    </source>
</reference>
<dbReference type="GO" id="GO:0008194">
    <property type="term" value="F:UDP-glycosyltransferase activity"/>
    <property type="evidence" value="ECO:0007669"/>
    <property type="project" value="InterPro"/>
</dbReference>
<dbReference type="PANTHER" id="PTHR48046:SF1">
    <property type="entry name" value="GLYCOSYLTRANSFERASE-RELATED"/>
    <property type="match status" value="1"/>
</dbReference>
<name>A0A6A3BHB6_HIBSY</name>
<keyword evidence="1" id="KW-0328">Glycosyltransferase</keyword>
<keyword evidence="4" id="KW-1185">Reference proteome</keyword>
<organism evidence="3 4">
    <name type="scientific">Hibiscus syriacus</name>
    <name type="common">Rose of Sharon</name>
    <dbReference type="NCBI Taxonomy" id="106335"/>
    <lineage>
        <taxon>Eukaryota</taxon>
        <taxon>Viridiplantae</taxon>
        <taxon>Streptophyta</taxon>
        <taxon>Embryophyta</taxon>
        <taxon>Tracheophyta</taxon>
        <taxon>Spermatophyta</taxon>
        <taxon>Magnoliopsida</taxon>
        <taxon>eudicotyledons</taxon>
        <taxon>Gunneridae</taxon>
        <taxon>Pentapetalae</taxon>
        <taxon>rosids</taxon>
        <taxon>malvids</taxon>
        <taxon>Malvales</taxon>
        <taxon>Malvaceae</taxon>
        <taxon>Malvoideae</taxon>
        <taxon>Hibiscus</taxon>
    </lineage>
</organism>
<dbReference type="Pfam" id="PF00201">
    <property type="entry name" value="UDPGT"/>
    <property type="match status" value="1"/>
</dbReference>
<evidence type="ECO:0000313" key="3">
    <source>
        <dbReference type="EMBL" id="KAE8716063.1"/>
    </source>
</evidence>
<keyword evidence="2" id="KW-0808">Transferase</keyword>
<sequence length="266" mass="30123">MAIRPAMLYGSECWAIKKDHVRRMEATKMRMLQWACGGTLWDMTPNSVIRMSLGRCLREPSVPEVSPHSNRQTEGSSYRLIRYKPLTDVKCEFIDLPGPIQVPVCSQIWIDDVRNRKIDEYKCGGTLSFEQQTELAWGLELSQQRFMWVDSRRGFVVSSWAPQVAILAHPSTGGVLSHCVSVSFSRLLGADELNLSYKCNVLAEMNTTHTFLCNFSILFTSQHCGWNSALESIVHGVSMVAWPLYAEQKMNATSLAEVMGVRVRRK</sequence>